<sequence>MKETLNENASSTSLFAAISTGRPDRQWRSPLCHRTGGSAASASCLSGAIGLSYKDSKPDFPKPVQAPKGAPNVLLILLDDMGYGVSSAFGGPANMPTLERLAQHGLKYTNFHTTALCSPTRASLLTGRNHHTVHTGVIMEAATGYPGYDTVMGPDTATVGEVLRQHGWNTAWIGKDHNVPDWESSDAGPFNRWPTSLGFEYFYGFVGGDTSQWRPNAYDGTKPIEPYMNNPITTSTTTSPTRPSAISIATTPSPPTSPSSSTTRPAQPTLRTTLKPNGSPSTRASSTKVGTKSAKRPSRARSSSASFPPAEVWAREAY</sequence>
<evidence type="ECO:0000313" key="8">
    <source>
        <dbReference type="Proteomes" id="UP000269669"/>
    </source>
</evidence>
<dbReference type="InterPro" id="IPR017850">
    <property type="entry name" value="Alkaline_phosphatase_core_sf"/>
</dbReference>
<evidence type="ECO:0000313" key="7">
    <source>
        <dbReference type="EMBL" id="RSL15810.1"/>
    </source>
</evidence>
<evidence type="ECO:0000256" key="3">
    <source>
        <dbReference type="ARBA" id="ARBA00022801"/>
    </source>
</evidence>
<dbReference type="GO" id="GO:0016787">
    <property type="term" value="F:hydrolase activity"/>
    <property type="evidence" value="ECO:0007669"/>
    <property type="project" value="UniProtKB-KW"/>
</dbReference>
<keyword evidence="2" id="KW-0479">Metal-binding</keyword>
<accession>A0A3R9Q9E9</accession>
<comment type="similarity">
    <text evidence="1">Belongs to the sulfatase family.</text>
</comment>
<dbReference type="InterPro" id="IPR050738">
    <property type="entry name" value="Sulfatase"/>
</dbReference>
<dbReference type="PROSITE" id="PS00523">
    <property type="entry name" value="SULFATASE_1"/>
    <property type="match status" value="1"/>
</dbReference>
<dbReference type="GO" id="GO:0046872">
    <property type="term" value="F:metal ion binding"/>
    <property type="evidence" value="ECO:0007669"/>
    <property type="project" value="UniProtKB-KW"/>
</dbReference>
<dbReference type="Proteomes" id="UP000269669">
    <property type="component" value="Unassembled WGS sequence"/>
</dbReference>
<keyword evidence="3" id="KW-0378">Hydrolase</keyword>
<dbReference type="SUPFAM" id="SSF53649">
    <property type="entry name" value="Alkaline phosphatase-like"/>
    <property type="match status" value="1"/>
</dbReference>
<protein>
    <submittedName>
        <fullName evidence="7">Sulfatase-like protein</fullName>
    </submittedName>
</protein>
<feature type="region of interest" description="Disordered" evidence="5">
    <location>
        <begin position="217"/>
        <end position="318"/>
    </location>
</feature>
<dbReference type="AlphaFoldDB" id="A0A3R9Q9E9"/>
<feature type="compositionally biased region" description="Low complexity" evidence="5">
    <location>
        <begin position="258"/>
        <end position="269"/>
    </location>
</feature>
<feature type="domain" description="Sulfatase N-terminal" evidence="6">
    <location>
        <begin position="71"/>
        <end position="225"/>
    </location>
</feature>
<comment type="caution">
    <text evidence="7">The sequence shown here is derived from an EMBL/GenBank/DDBJ whole genome shotgun (WGS) entry which is preliminary data.</text>
</comment>
<dbReference type="EMBL" id="RSDW01000001">
    <property type="protein sequence ID" value="RSL15810.1"/>
    <property type="molecule type" value="Genomic_DNA"/>
</dbReference>
<dbReference type="InterPro" id="IPR000917">
    <property type="entry name" value="Sulfatase_N"/>
</dbReference>
<reference evidence="7 8" key="1">
    <citation type="submission" date="2018-12" db="EMBL/GenBank/DDBJ databases">
        <title>Sequencing of bacterial isolates from soil warming experiment in Harvard Forest, Massachusetts, USA.</title>
        <authorList>
            <person name="Deangelis K."/>
        </authorList>
    </citation>
    <scope>NUCLEOTIDE SEQUENCE [LARGE SCALE GENOMIC DNA]</scope>
    <source>
        <strain evidence="7 8">EB153</strain>
    </source>
</reference>
<dbReference type="PANTHER" id="PTHR42693:SF43">
    <property type="entry name" value="BLL2667 PROTEIN"/>
    <property type="match status" value="1"/>
</dbReference>
<dbReference type="InterPro" id="IPR024607">
    <property type="entry name" value="Sulfatase_CS"/>
</dbReference>
<gene>
    <name evidence="7" type="ORF">EDE15_1315</name>
</gene>
<evidence type="ECO:0000256" key="1">
    <source>
        <dbReference type="ARBA" id="ARBA00008779"/>
    </source>
</evidence>
<evidence type="ECO:0000256" key="4">
    <source>
        <dbReference type="ARBA" id="ARBA00022837"/>
    </source>
</evidence>
<organism evidence="7 8">
    <name type="scientific">Edaphobacter aggregans</name>
    <dbReference type="NCBI Taxonomy" id="570835"/>
    <lineage>
        <taxon>Bacteria</taxon>
        <taxon>Pseudomonadati</taxon>
        <taxon>Acidobacteriota</taxon>
        <taxon>Terriglobia</taxon>
        <taxon>Terriglobales</taxon>
        <taxon>Acidobacteriaceae</taxon>
        <taxon>Edaphobacter</taxon>
    </lineage>
</organism>
<evidence type="ECO:0000256" key="5">
    <source>
        <dbReference type="SAM" id="MobiDB-lite"/>
    </source>
</evidence>
<name>A0A3R9Q9E9_9BACT</name>
<keyword evidence="4" id="KW-0106">Calcium</keyword>
<dbReference type="Gene3D" id="3.40.720.10">
    <property type="entry name" value="Alkaline Phosphatase, subunit A"/>
    <property type="match status" value="1"/>
</dbReference>
<evidence type="ECO:0000259" key="6">
    <source>
        <dbReference type="Pfam" id="PF00884"/>
    </source>
</evidence>
<feature type="compositionally biased region" description="Low complexity" evidence="5">
    <location>
        <begin position="231"/>
        <end position="251"/>
    </location>
</feature>
<proteinExistence type="inferred from homology"/>
<keyword evidence="8" id="KW-1185">Reference proteome</keyword>
<evidence type="ECO:0000256" key="2">
    <source>
        <dbReference type="ARBA" id="ARBA00022723"/>
    </source>
</evidence>
<feature type="compositionally biased region" description="Polar residues" evidence="5">
    <location>
        <begin position="270"/>
        <end position="290"/>
    </location>
</feature>
<dbReference type="Pfam" id="PF00884">
    <property type="entry name" value="Sulfatase"/>
    <property type="match status" value="1"/>
</dbReference>
<feature type="compositionally biased region" description="Low complexity" evidence="5">
    <location>
        <begin position="300"/>
        <end position="310"/>
    </location>
</feature>
<dbReference type="PANTHER" id="PTHR42693">
    <property type="entry name" value="ARYLSULFATASE FAMILY MEMBER"/>
    <property type="match status" value="1"/>
</dbReference>